<comment type="caution">
    <text evidence="2">The sequence shown here is derived from an EMBL/GenBank/DDBJ whole genome shotgun (WGS) entry which is preliminary data.</text>
</comment>
<accession>A0AA36D150</accession>
<dbReference type="PANTHER" id="PTHR21579:SF16">
    <property type="entry name" value="HTRL DOMAIN CONTAINING"/>
    <property type="match status" value="1"/>
</dbReference>
<dbReference type="Proteomes" id="UP001177023">
    <property type="component" value="Unassembled WGS sequence"/>
</dbReference>
<name>A0AA36D150_9BILA</name>
<protein>
    <submittedName>
        <fullName evidence="2">Uncharacterized protein</fullName>
    </submittedName>
</protein>
<keyword evidence="3" id="KW-1185">Reference proteome</keyword>
<dbReference type="InterPro" id="IPR011735">
    <property type="entry name" value="WlaTC/HtrL_glycosyltransf"/>
</dbReference>
<evidence type="ECO:0000313" key="3">
    <source>
        <dbReference type="Proteomes" id="UP001177023"/>
    </source>
</evidence>
<dbReference type="Pfam" id="PF09612">
    <property type="entry name" value="HtrL_YibB"/>
    <property type="match status" value="1"/>
</dbReference>
<gene>
    <name evidence="2" type="ORF">MSPICULIGERA_LOCUS16283</name>
</gene>
<dbReference type="NCBIfam" id="TIGR02192">
    <property type="entry name" value="HtrL_YibB"/>
    <property type="match status" value="1"/>
</dbReference>
<dbReference type="InterPro" id="IPR053291">
    <property type="entry name" value="Ommatidial_diff-associated"/>
</dbReference>
<dbReference type="PANTHER" id="PTHR21579">
    <property type="entry name" value="PROTEIN TINCAR"/>
    <property type="match status" value="1"/>
</dbReference>
<reference evidence="2" key="1">
    <citation type="submission" date="2023-06" db="EMBL/GenBank/DDBJ databases">
        <authorList>
            <person name="Delattre M."/>
        </authorList>
    </citation>
    <scope>NUCLEOTIDE SEQUENCE</scope>
    <source>
        <strain evidence="2">AF72</strain>
    </source>
</reference>
<feature type="non-terminal residue" evidence="2">
    <location>
        <position position="1"/>
    </location>
</feature>
<organism evidence="2 3">
    <name type="scientific">Mesorhabditis spiculigera</name>
    <dbReference type="NCBI Taxonomy" id="96644"/>
    <lineage>
        <taxon>Eukaryota</taxon>
        <taxon>Metazoa</taxon>
        <taxon>Ecdysozoa</taxon>
        <taxon>Nematoda</taxon>
        <taxon>Chromadorea</taxon>
        <taxon>Rhabditida</taxon>
        <taxon>Rhabditina</taxon>
        <taxon>Rhabditomorpha</taxon>
        <taxon>Rhabditoidea</taxon>
        <taxon>Rhabditidae</taxon>
        <taxon>Mesorhabditinae</taxon>
        <taxon>Mesorhabditis</taxon>
    </lineage>
</organism>
<dbReference type="EMBL" id="CATQJA010002653">
    <property type="protein sequence ID" value="CAJ0578019.1"/>
    <property type="molecule type" value="Genomic_DNA"/>
</dbReference>
<proteinExistence type="predicted"/>
<feature type="region of interest" description="Disordered" evidence="1">
    <location>
        <begin position="27"/>
        <end position="62"/>
    </location>
</feature>
<evidence type="ECO:0000256" key="1">
    <source>
        <dbReference type="SAM" id="MobiDB-lite"/>
    </source>
</evidence>
<dbReference type="AlphaFoldDB" id="A0AA36D150"/>
<evidence type="ECO:0000313" key="2">
    <source>
        <dbReference type="EMBL" id="CAJ0578019.1"/>
    </source>
</evidence>
<sequence>MTKFKFNRTTGKWDKSVETTTQLSRIPTTIGKEKSEEAATKPARPVSSVLRGQQPAREGHDRHQHIHVHHKEHMRDITIVTALMDIGRGDWWEYRRPLDKYHEFMERVLSLRNNMVIFTDAHSYEFVVAYRRKMGLEEVTKVHQMTLEDLPLWRYHEFASEVIAGEHNDTLKYRNGGWDPQMMNHPEAKSATYDILVNSKTHFLQNVTLDNPFDTGFFVWIDAGYGHGNDDHFPRDHVWRPMFPKGKISMIKLTPKHDPISGYGIDRLYRQNWSVVSGGFIAGDAHTIGQLHTAFYRKFVELVQRQYIDDDQTTMVLVINSHPHLFNIVHGDWFDAFRAFDPGF</sequence>